<evidence type="ECO:0000313" key="12">
    <source>
        <dbReference type="Proteomes" id="UP001159427"/>
    </source>
</evidence>
<evidence type="ECO:0000259" key="10">
    <source>
        <dbReference type="PROSITE" id="PS50145"/>
    </source>
</evidence>
<dbReference type="SUPFAM" id="SSF49599">
    <property type="entry name" value="TRAF domain-like"/>
    <property type="match status" value="3"/>
</dbReference>
<evidence type="ECO:0000256" key="1">
    <source>
        <dbReference type="ARBA" id="ARBA00004496"/>
    </source>
</evidence>
<proteinExistence type="predicted"/>
<name>A0ABN8MG42_9CNID</name>
<evidence type="ECO:0008006" key="13">
    <source>
        <dbReference type="Google" id="ProtNLM"/>
    </source>
</evidence>
<dbReference type="InterPro" id="IPR018957">
    <property type="entry name" value="Znf_C3HC4_RING-type"/>
</dbReference>
<dbReference type="Pfam" id="PF02176">
    <property type="entry name" value="zf-TRAF"/>
    <property type="match status" value="1"/>
</dbReference>
<dbReference type="PANTHER" id="PTHR10131">
    <property type="entry name" value="TNF RECEPTOR ASSOCIATED FACTOR"/>
    <property type="match status" value="1"/>
</dbReference>
<feature type="zinc finger region" description="TRAF-type" evidence="7">
    <location>
        <begin position="115"/>
        <end position="158"/>
    </location>
</feature>
<evidence type="ECO:0000256" key="7">
    <source>
        <dbReference type="PROSITE-ProRule" id="PRU00207"/>
    </source>
</evidence>
<dbReference type="InterPro" id="IPR001293">
    <property type="entry name" value="Znf_TRAF"/>
</dbReference>
<reference evidence="11 12" key="1">
    <citation type="submission" date="2022-05" db="EMBL/GenBank/DDBJ databases">
        <authorList>
            <consortium name="Genoscope - CEA"/>
            <person name="William W."/>
        </authorList>
    </citation>
    <scope>NUCLEOTIDE SEQUENCE [LARGE SCALE GENOMIC DNA]</scope>
</reference>
<feature type="domain" description="MATH" evidence="9">
    <location>
        <begin position="308"/>
        <end position="459"/>
    </location>
</feature>
<protein>
    <recommendedName>
        <fullName evidence="13">TNF receptor-associated factor</fullName>
    </recommendedName>
</protein>
<dbReference type="InterPro" id="IPR013083">
    <property type="entry name" value="Znf_RING/FYVE/PHD"/>
</dbReference>
<dbReference type="InterPro" id="IPR002083">
    <property type="entry name" value="MATH/TRAF_dom"/>
</dbReference>
<feature type="domain" description="TRAF-type" evidence="10">
    <location>
        <begin position="170"/>
        <end position="226"/>
    </location>
</feature>
<dbReference type="PROSITE" id="PS50145">
    <property type="entry name" value="ZF_TRAF"/>
    <property type="match status" value="2"/>
</dbReference>
<accession>A0ABN8MG42</accession>
<dbReference type="PIRSF" id="PIRSF015614">
    <property type="entry name" value="TRAF"/>
    <property type="match status" value="1"/>
</dbReference>
<dbReference type="PROSITE" id="PS00518">
    <property type="entry name" value="ZF_RING_1"/>
    <property type="match status" value="1"/>
</dbReference>
<feature type="domain" description="RING-type" evidence="8">
    <location>
        <begin position="18"/>
        <end position="58"/>
    </location>
</feature>
<evidence type="ECO:0000256" key="5">
    <source>
        <dbReference type="ARBA" id="ARBA00022771"/>
    </source>
</evidence>
<organism evidence="11 12">
    <name type="scientific">Porites evermanni</name>
    <dbReference type="NCBI Taxonomy" id="104178"/>
    <lineage>
        <taxon>Eukaryota</taxon>
        <taxon>Metazoa</taxon>
        <taxon>Cnidaria</taxon>
        <taxon>Anthozoa</taxon>
        <taxon>Hexacorallia</taxon>
        <taxon>Scleractinia</taxon>
        <taxon>Fungiina</taxon>
        <taxon>Poritidae</taxon>
        <taxon>Porites</taxon>
    </lineage>
</organism>
<evidence type="ECO:0000256" key="4">
    <source>
        <dbReference type="ARBA" id="ARBA00022737"/>
    </source>
</evidence>
<comment type="caution">
    <text evidence="11">The sequence shown here is derived from an EMBL/GenBank/DDBJ whole genome shotgun (WGS) entry which is preliminary data.</text>
</comment>
<feature type="zinc finger region" description="TRAF-type" evidence="7">
    <location>
        <begin position="170"/>
        <end position="226"/>
    </location>
</feature>
<dbReference type="Pfam" id="PF00097">
    <property type="entry name" value="zf-C3HC4"/>
    <property type="match status" value="1"/>
</dbReference>
<keyword evidence="3 7" id="KW-0479">Metal-binding</keyword>
<keyword evidence="5 7" id="KW-0863">Zinc-finger</keyword>
<dbReference type="SUPFAM" id="SSF57850">
    <property type="entry name" value="RING/U-box"/>
    <property type="match status" value="1"/>
</dbReference>
<keyword evidence="2" id="KW-0963">Cytoplasm</keyword>
<evidence type="ECO:0000256" key="6">
    <source>
        <dbReference type="ARBA" id="ARBA00022833"/>
    </source>
</evidence>
<dbReference type="EMBL" id="CALNXI010000427">
    <property type="protein sequence ID" value="CAH3026911.1"/>
    <property type="molecule type" value="Genomic_DNA"/>
</dbReference>
<keyword evidence="12" id="KW-1185">Reference proteome</keyword>
<dbReference type="InterPro" id="IPR017907">
    <property type="entry name" value="Znf_RING_CS"/>
</dbReference>
<dbReference type="InterPro" id="IPR012227">
    <property type="entry name" value="TNF_rcpt-assoc_TRAF_met"/>
</dbReference>
<dbReference type="SMART" id="SM00061">
    <property type="entry name" value="MATH"/>
    <property type="match status" value="1"/>
</dbReference>
<dbReference type="InterPro" id="IPR008974">
    <property type="entry name" value="TRAF-like"/>
</dbReference>
<evidence type="ECO:0000256" key="3">
    <source>
        <dbReference type="ARBA" id="ARBA00022723"/>
    </source>
</evidence>
<dbReference type="PROSITE" id="PS50089">
    <property type="entry name" value="ZF_RING_2"/>
    <property type="match status" value="1"/>
</dbReference>
<dbReference type="Pfam" id="PF22486">
    <property type="entry name" value="MATH_2"/>
    <property type="match status" value="1"/>
</dbReference>
<gene>
    <name evidence="11" type="ORF">PEVE_00030220</name>
</gene>
<dbReference type="InterPro" id="IPR001841">
    <property type="entry name" value="Znf_RING"/>
</dbReference>
<dbReference type="Proteomes" id="UP001159427">
    <property type="component" value="Unassembled WGS sequence"/>
</dbReference>
<feature type="domain" description="TRAF-type" evidence="10">
    <location>
        <begin position="115"/>
        <end position="158"/>
    </location>
</feature>
<dbReference type="SMART" id="SM00184">
    <property type="entry name" value="RING"/>
    <property type="match status" value="1"/>
</dbReference>
<keyword evidence="4" id="KW-0677">Repeat</keyword>
<evidence type="ECO:0000259" key="8">
    <source>
        <dbReference type="PROSITE" id="PS50089"/>
    </source>
</evidence>
<sequence length="463" mass="52544">MAGYQENFVSVVDEDFQCCICNFPLREPLQTRCGHRFCRECLEDASTRVTTNHLGNCPDAEDAQYFPCPMDSVKLDHNKDVFPDKATERKILSFIIQCPNHGCEWTGALGEKDNHVESCLLLIVSCTNNNCTETMIRKDLDKHETTGCQWRLVHCSYCNEPHPKCQGEEHIDVCKKYSVQCPAACGVEVPREKILEHTEGDCPLITVSCPFVVMGCDVKILRNEVESHLQSSSSRHLELACVKLHNTQEEFREKTKELEGKMDSLCRLHDGRISTLENQLKEFKKVNDFLVDKVAAQAKQISALYLKPPQLSWRINDVEKVLSQAREKKSTVLESSPFYSANNAGYKLKLCVYPNGDVTNKHNYLSVFLVIMEGEYDALLPWPFHQRITFILVDQKKRSDEKKNIVMESTTDPSLSSCAKPAAGKVVKPSIGFARFVTHKNLKTRGYIVNDSLQLQVEVHPPN</sequence>
<evidence type="ECO:0000256" key="2">
    <source>
        <dbReference type="ARBA" id="ARBA00022490"/>
    </source>
</evidence>
<dbReference type="Gene3D" id="2.60.210.10">
    <property type="entry name" value="Apoptosis, Tumor Necrosis Factor Receptor Associated Protein 2, Chain A"/>
    <property type="match status" value="1"/>
</dbReference>
<comment type="subcellular location">
    <subcellularLocation>
        <location evidence="1">Cytoplasm</location>
    </subcellularLocation>
</comment>
<dbReference type="Gene3D" id="3.30.40.10">
    <property type="entry name" value="Zinc/RING finger domain, C3HC4 (zinc finger)"/>
    <property type="match status" value="3"/>
</dbReference>
<evidence type="ECO:0000313" key="11">
    <source>
        <dbReference type="EMBL" id="CAH3026911.1"/>
    </source>
</evidence>
<keyword evidence="6 7" id="KW-0862">Zinc</keyword>
<dbReference type="PANTHER" id="PTHR10131:SF94">
    <property type="entry name" value="TNF RECEPTOR-ASSOCIATED FACTOR 4"/>
    <property type="match status" value="1"/>
</dbReference>
<evidence type="ECO:0000259" key="9">
    <source>
        <dbReference type="PROSITE" id="PS50144"/>
    </source>
</evidence>
<dbReference type="PROSITE" id="PS50144">
    <property type="entry name" value="MATH"/>
    <property type="match status" value="1"/>
</dbReference>